<keyword evidence="3" id="KW-1185">Reference proteome</keyword>
<accession>A0ABY5NKZ7</accession>
<keyword evidence="1" id="KW-1133">Transmembrane helix</keyword>
<evidence type="ECO:0000313" key="3">
    <source>
        <dbReference type="Proteomes" id="UP001054811"/>
    </source>
</evidence>
<dbReference type="RefSeq" id="WP_259612458.1">
    <property type="nucleotide sequence ID" value="NZ_CP091139.2"/>
</dbReference>
<evidence type="ECO:0000313" key="2">
    <source>
        <dbReference type="EMBL" id="UUT35830.1"/>
    </source>
</evidence>
<organism evidence="2 3">
    <name type="scientific">Microbacterium elymi</name>
    <dbReference type="NCBI Taxonomy" id="2909587"/>
    <lineage>
        <taxon>Bacteria</taxon>
        <taxon>Bacillati</taxon>
        <taxon>Actinomycetota</taxon>
        <taxon>Actinomycetes</taxon>
        <taxon>Micrococcales</taxon>
        <taxon>Microbacteriaceae</taxon>
        <taxon>Microbacterium</taxon>
    </lineage>
</organism>
<gene>
    <name evidence="2" type="ORF">L2X98_21875</name>
</gene>
<protein>
    <submittedName>
        <fullName evidence="2">Uncharacterized protein</fullName>
    </submittedName>
</protein>
<evidence type="ECO:0000256" key="1">
    <source>
        <dbReference type="SAM" id="Phobius"/>
    </source>
</evidence>
<sequence>MTENDPKYRSLSMLATPDGGHELRRISGNAEDIHTRGVAMKDLGERMQKAANSLSALASGTEGKGASIDKLRDSADDVHEDLKKAGIRYAPSGEVLSDYGKTLGEVQGPIEVIVTECETLWGTVRTKSTDLETASQTGDDTSTLQSEFDTAVQDWEDEARKYNGHWDSWDAAYDRAHSGLEDANDNGVKDSWLDNALPFLDALGTVLTWVGIALVVAACIIGGPFVLAAALVGLAALGTTLLRYAGGRATLTDVMFAAIAVFPFGKAFGALKGISKAAGPLGKLTAGLKGGKGMLGDLVGLGARPA</sequence>
<keyword evidence="1" id="KW-0472">Membrane</keyword>
<reference evidence="2" key="1">
    <citation type="submission" date="2022-01" db="EMBL/GenBank/DDBJ databases">
        <title>Microbacterium eymi and Microbacterium rhizovicinus sp. nov., isolated from the rhizospheric soil of Elymus tsukushiensis, a plant native to the Dokdo Islands, Republic of Korea.</title>
        <authorList>
            <person name="Hwang Y.J."/>
        </authorList>
    </citation>
    <scope>NUCLEOTIDE SEQUENCE</scope>
    <source>
        <strain evidence="2">KUDC0405</strain>
    </source>
</reference>
<dbReference type="Proteomes" id="UP001054811">
    <property type="component" value="Chromosome"/>
</dbReference>
<proteinExistence type="predicted"/>
<keyword evidence="1" id="KW-0812">Transmembrane</keyword>
<feature type="transmembrane region" description="Helical" evidence="1">
    <location>
        <begin position="206"/>
        <end position="234"/>
    </location>
</feature>
<name>A0ABY5NKZ7_9MICO</name>
<dbReference type="EMBL" id="CP091139">
    <property type="protein sequence ID" value="UUT35830.1"/>
    <property type="molecule type" value="Genomic_DNA"/>
</dbReference>